<evidence type="ECO:0000313" key="1">
    <source>
        <dbReference type="EMBL" id="MBC8556660.1"/>
    </source>
</evidence>
<evidence type="ECO:0008006" key="3">
    <source>
        <dbReference type="Google" id="ProtNLM"/>
    </source>
</evidence>
<dbReference type="Gene3D" id="2.60.40.1080">
    <property type="match status" value="1"/>
</dbReference>
<dbReference type="Proteomes" id="UP000637513">
    <property type="component" value="Unassembled WGS sequence"/>
</dbReference>
<sequence>MKKNFIHYPVAAGILTISLLCTGSISNTSKAMSASVVNVSIATKAFTAANTSITPTTSNAANNTATPDFINAIPATNSAISTPEPTDFETPNPNEIKIADILSLTKSKLLAKPGNTYYLTYNASATPNVRSSNKKTAIASLQRQKLKITIPTSAAKGSSATITLTLGSHKKTLLVIVENRVKKISYSKKQLTLKKRKNKRISIPIKNENNKKKTTDLIHVTSSKRSVATIKNCKVSAKKITFSIHSKQIGKTKIQIKAGNRKKTLICTVKEKKTIKKKQ</sequence>
<dbReference type="RefSeq" id="WP_249302956.1">
    <property type="nucleotide sequence ID" value="NZ_JACRSW010000009.1"/>
</dbReference>
<gene>
    <name evidence="1" type="ORF">H8700_02895</name>
</gene>
<reference evidence="1 2" key="1">
    <citation type="submission" date="2020-08" db="EMBL/GenBank/DDBJ databases">
        <title>Genome public.</title>
        <authorList>
            <person name="Liu C."/>
            <person name="Sun Q."/>
        </authorList>
    </citation>
    <scope>NUCLEOTIDE SEQUENCE [LARGE SCALE GENOMIC DNA]</scope>
    <source>
        <strain evidence="1 2">BX3</strain>
    </source>
</reference>
<comment type="caution">
    <text evidence="1">The sequence shown here is derived from an EMBL/GenBank/DDBJ whole genome shotgun (WGS) entry which is preliminary data.</text>
</comment>
<accession>A0ABR7MS81</accession>
<proteinExistence type="predicted"/>
<protein>
    <recommendedName>
        <fullName evidence="3">BIG2 domain-containing protein</fullName>
    </recommendedName>
</protein>
<organism evidence="1 2">
    <name type="scientific">Jutongia hominis</name>
    <dbReference type="NCBI Taxonomy" id="2763664"/>
    <lineage>
        <taxon>Bacteria</taxon>
        <taxon>Bacillati</taxon>
        <taxon>Bacillota</taxon>
        <taxon>Clostridia</taxon>
        <taxon>Lachnospirales</taxon>
        <taxon>Lachnospiraceae</taxon>
        <taxon>Jutongia</taxon>
    </lineage>
</organism>
<dbReference type="EMBL" id="JACRSW010000009">
    <property type="protein sequence ID" value="MBC8556660.1"/>
    <property type="molecule type" value="Genomic_DNA"/>
</dbReference>
<name>A0ABR7MS81_9FIRM</name>
<evidence type="ECO:0000313" key="2">
    <source>
        <dbReference type="Proteomes" id="UP000637513"/>
    </source>
</evidence>
<keyword evidence="2" id="KW-1185">Reference proteome</keyword>